<gene>
    <name evidence="1" type="ORF">C8N35_1093</name>
</gene>
<dbReference type="Pfam" id="PF13704">
    <property type="entry name" value="Glyco_tranf_2_4"/>
    <property type="match status" value="1"/>
</dbReference>
<dbReference type="SUPFAM" id="SSF53448">
    <property type="entry name" value="Nucleotide-diphospho-sugar transferases"/>
    <property type="match status" value="1"/>
</dbReference>
<reference evidence="1 2" key="1">
    <citation type="submission" date="2018-04" db="EMBL/GenBank/DDBJ databases">
        <title>Genomic Encyclopedia of Archaeal and Bacterial Type Strains, Phase II (KMG-II): from individual species to whole genera.</title>
        <authorList>
            <person name="Goeker M."/>
        </authorList>
    </citation>
    <scope>NUCLEOTIDE SEQUENCE [LARGE SCALE GENOMIC DNA]</scope>
    <source>
        <strain evidence="1 2">DSM 23382</strain>
    </source>
</reference>
<keyword evidence="1" id="KW-0808">Transferase</keyword>
<organism evidence="1 2">
    <name type="scientific">Breoghania corrubedonensis</name>
    <dbReference type="NCBI Taxonomy" id="665038"/>
    <lineage>
        <taxon>Bacteria</taxon>
        <taxon>Pseudomonadati</taxon>
        <taxon>Pseudomonadota</taxon>
        <taxon>Alphaproteobacteria</taxon>
        <taxon>Hyphomicrobiales</taxon>
        <taxon>Stappiaceae</taxon>
        <taxon>Breoghania</taxon>
    </lineage>
</organism>
<evidence type="ECO:0000313" key="2">
    <source>
        <dbReference type="Proteomes" id="UP000244081"/>
    </source>
</evidence>
<dbReference type="Proteomes" id="UP000244081">
    <property type="component" value="Unassembled WGS sequence"/>
</dbReference>
<dbReference type="EMBL" id="QAYG01000009">
    <property type="protein sequence ID" value="PTW58702.1"/>
    <property type="molecule type" value="Genomic_DNA"/>
</dbReference>
<dbReference type="RefSeq" id="WP_170122164.1">
    <property type="nucleotide sequence ID" value="NZ_QAYG01000009.1"/>
</dbReference>
<dbReference type="AlphaFoldDB" id="A0A2T5V4L4"/>
<dbReference type="InterPro" id="IPR029044">
    <property type="entry name" value="Nucleotide-diphossugar_trans"/>
</dbReference>
<comment type="caution">
    <text evidence="1">The sequence shown here is derived from an EMBL/GenBank/DDBJ whole genome shotgun (WGS) entry which is preliminary data.</text>
</comment>
<sequence>MFSNKKSCIVVQTKNSRQYIPAFLAYHLRCVDKIFLIDHNSDKDYRGLATDRVSVFRSRMAIFASDVNINSVLSNFAEIRGFDWVFVLDIDEFLPFSSLSETREFMERHADKSVVSLHWRNGVPVGTVANLTDAAALSFQREPSGTSKMAYNTRLFRNFLITEGNHRPLNLNWGVLGKLRKRFPQDTSYSIFHVPFLSFRNLRDKIRICPPKDFAQKINMTARPLVEKYGQNWLDKEIDTADFTWLVANYRNGCNVIDVRSPNFSMEEVRLFRGLKQNMDVWEAQLDACPRGEVVPGTPAEADFVNRLRKKKKWGYVTTIRRCMRITDDNCIVLNT</sequence>
<protein>
    <submittedName>
        <fullName evidence="1">Glycosyl transferase family 2</fullName>
    </submittedName>
</protein>
<evidence type="ECO:0000313" key="1">
    <source>
        <dbReference type="EMBL" id="PTW58702.1"/>
    </source>
</evidence>
<accession>A0A2T5V4L4</accession>
<dbReference type="GO" id="GO:0016740">
    <property type="term" value="F:transferase activity"/>
    <property type="evidence" value="ECO:0007669"/>
    <property type="project" value="UniProtKB-KW"/>
</dbReference>
<name>A0A2T5V4L4_9HYPH</name>
<keyword evidence="2" id="KW-1185">Reference proteome</keyword>
<proteinExistence type="predicted"/>